<dbReference type="EMBL" id="CP054698">
    <property type="protein sequence ID" value="QMS91372.1"/>
    <property type="molecule type" value="Genomic_DNA"/>
</dbReference>
<reference evidence="2" key="1">
    <citation type="submission" date="2020-06" db="EMBL/GenBank/DDBJ databases">
        <title>Nostoc edaphicum CCNP1411 genome.</title>
        <authorList>
            <person name="Fidor A."/>
            <person name="Grabski M."/>
            <person name="Gawor J."/>
            <person name="Gromadka R."/>
            <person name="Wegrzyn G."/>
            <person name="Mazur-Marzec H."/>
        </authorList>
    </citation>
    <scope>NUCLEOTIDE SEQUENCE [LARGE SCALE GENOMIC DNA]</scope>
    <source>
        <strain evidence="2">CCNP1411</strain>
    </source>
</reference>
<keyword evidence="2" id="KW-1185">Reference proteome</keyword>
<dbReference type="KEGG" id="ned:HUN01_28635"/>
<evidence type="ECO:0000313" key="1">
    <source>
        <dbReference type="EMBL" id="QMS91372.1"/>
    </source>
</evidence>
<protein>
    <submittedName>
        <fullName evidence="1">Uncharacterized protein</fullName>
    </submittedName>
</protein>
<accession>A0A7D7LI52</accession>
<dbReference type="Proteomes" id="UP000514713">
    <property type="component" value="Chromosome"/>
</dbReference>
<evidence type="ECO:0000313" key="2">
    <source>
        <dbReference type="Proteomes" id="UP000514713"/>
    </source>
</evidence>
<dbReference type="AlphaFoldDB" id="A0A7D7LI52"/>
<gene>
    <name evidence="1" type="ORF">HUN01_28635</name>
</gene>
<organism evidence="1 2">
    <name type="scientific">Nostoc edaphicum CCNP1411</name>
    <dbReference type="NCBI Taxonomy" id="1472755"/>
    <lineage>
        <taxon>Bacteria</taxon>
        <taxon>Bacillati</taxon>
        <taxon>Cyanobacteriota</taxon>
        <taxon>Cyanophyceae</taxon>
        <taxon>Nostocales</taxon>
        <taxon>Nostocaceae</taxon>
        <taxon>Nostoc</taxon>
    </lineage>
</organism>
<name>A0A7D7LI52_9NOSO</name>
<sequence>MYKSQRLTLSYPAVERLKQVYNLPNDLPPQALAGYVERMIFEYLTTPQPTPVQITPTPQAQAPNINKLAAMATKKS</sequence>
<dbReference type="RefSeq" id="WP_181929007.1">
    <property type="nucleotide sequence ID" value="NZ_CP054698.1"/>
</dbReference>
<proteinExistence type="predicted"/>